<comment type="subunit">
    <text evidence="2">Interacts with COX5B; this interaction may contribute to localize PYROXD2 to the inner face of the inner mitochondrial membrane.</text>
</comment>
<protein>
    <recommendedName>
        <fullName evidence="3">Pyridine nucleotide-disulfide oxidoreductase domain-containing protein 2</fullName>
    </recommendedName>
</protein>
<keyword evidence="7" id="KW-1185">Reference proteome</keyword>
<dbReference type="AlphaFoldDB" id="A0A9X1M6S4"/>
<sequence length="484" mass="50297">MSDVSVVGAGPNGLAAAVVLARAGLSVEVFEAGETVGGGSRTKELMEPGHLHDICSAVHPMALASPFFRSFGLGQRIDLVVPEVSYASPLDGGRAALAYKDLDRTVDGLGRDGEAYRRLLEPLVERSEAVTELLMGSLLNIPRDPIAMARFGLAVLDQGTPLWNRRFVEDAAPALLSGVAAHPVGRMPSLPSAGGGLMLGTLAHSVGWPIPVGGSQAIADALAEDIRAHGGRIVTGHRVSSLDEVAGSQAVILDVSPSVLLELGGDRLPARYARALEQFRYGNAACKVDFILSAPVPWSNPELAGTGTLHLGGTRAELASAEADVAAGRHPRRPYVLASQPSGFDPTRAPAGRHILWSYCHVPAGSTVDMTEAVTAQIERFAPGFRDVVVDSSVTTAADLARYNENYVGGDFGGGAVTLTQMLRRPVLSPSPWRTALPGVYLSSASTPPGPGVHGMGGLHAAHLALKDVFGMPVPDLSPSAGAV</sequence>
<evidence type="ECO:0000313" key="6">
    <source>
        <dbReference type="EMBL" id="UON92069.1"/>
    </source>
</evidence>
<evidence type="ECO:0000256" key="3">
    <source>
        <dbReference type="ARBA" id="ARBA00040298"/>
    </source>
</evidence>
<reference evidence="5" key="1">
    <citation type="submission" date="2021-10" db="EMBL/GenBank/DDBJ databases">
        <title>Novel species in genus Arthrobacter.</title>
        <authorList>
            <person name="Liu Y."/>
        </authorList>
    </citation>
    <scope>NUCLEOTIDE SEQUENCE</scope>
    <source>
        <strain evidence="7">zg-Y462</strain>
        <strain evidence="5">Zg-Y462</strain>
    </source>
</reference>
<evidence type="ECO:0000313" key="8">
    <source>
        <dbReference type="Proteomes" id="UP001155145"/>
    </source>
</evidence>
<accession>A0A9X1M6S4</accession>
<name>A0A9X1M6S4_9MICC</name>
<dbReference type="Proteomes" id="UP001155145">
    <property type="component" value="Unassembled WGS sequence"/>
</dbReference>
<feature type="domain" description="Amine oxidase" evidence="4">
    <location>
        <begin position="13"/>
        <end position="448"/>
    </location>
</feature>
<dbReference type="PANTHER" id="PTHR10668">
    <property type="entry name" value="PHYTOENE DEHYDROGENASE"/>
    <property type="match status" value="1"/>
</dbReference>
<proteinExistence type="predicted"/>
<evidence type="ECO:0000313" key="7">
    <source>
        <dbReference type="Proteomes" id="UP000829758"/>
    </source>
</evidence>
<gene>
    <name evidence="5" type="ORF">LJ755_04850</name>
    <name evidence="6" type="ORF">MUK71_16065</name>
</gene>
<dbReference type="GO" id="GO:0016491">
    <property type="term" value="F:oxidoreductase activity"/>
    <property type="evidence" value="ECO:0007669"/>
    <property type="project" value="InterPro"/>
</dbReference>
<dbReference type="InterPro" id="IPR036188">
    <property type="entry name" value="FAD/NAD-bd_sf"/>
</dbReference>
<comment type="function">
    <text evidence="1">Probable oxidoreductase that may play a role as regulator of mitochondrial function.</text>
</comment>
<dbReference type="EMBL" id="CP094984">
    <property type="protein sequence ID" value="UON92069.1"/>
    <property type="molecule type" value="Genomic_DNA"/>
</dbReference>
<evidence type="ECO:0000256" key="1">
    <source>
        <dbReference type="ARBA" id="ARBA00037217"/>
    </source>
</evidence>
<dbReference type="SUPFAM" id="SSF51905">
    <property type="entry name" value="FAD/NAD(P)-binding domain"/>
    <property type="match status" value="1"/>
</dbReference>
<evidence type="ECO:0000256" key="2">
    <source>
        <dbReference type="ARBA" id="ARBA00038825"/>
    </source>
</evidence>
<evidence type="ECO:0000259" key="4">
    <source>
        <dbReference type="Pfam" id="PF01593"/>
    </source>
</evidence>
<dbReference type="PRINTS" id="PR00419">
    <property type="entry name" value="ADXRDTASE"/>
</dbReference>
<dbReference type="Gene3D" id="3.50.50.60">
    <property type="entry name" value="FAD/NAD(P)-binding domain"/>
    <property type="match status" value="2"/>
</dbReference>
<dbReference type="PANTHER" id="PTHR10668:SF105">
    <property type="entry name" value="DEHYDROGENASE-RELATED"/>
    <property type="match status" value="1"/>
</dbReference>
<dbReference type="InterPro" id="IPR002937">
    <property type="entry name" value="Amino_oxidase"/>
</dbReference>
<evidence type="ECO:0000313" key="5">
    <source>
        <dbReference type="EMBL" id="MCC3272056.1"/>
    </source>
</evidence>
<dbReference type="RefSeq" id="WP_227928149.1">
    <property type="nucleotide sequence ID" value="NZ_CP094984.1"/>
</dbReference>
<dbReference type="Pfam" id="PF01593">
    <property type="entry name" value="Amino_oxidase"/>
    <property type="match status" value="1"/>
</dbReference>
<dbReference type="Proteomes" id="UP000829758">
    <property type="component" value="Chromosome"/>
</dbReference>
<dbReference type="EMBL" id="JAJFZT010000002">
    <property type="protein sequence ID" value="MCC3272056.1"/>
    <property type="molecule type" value="Genomic_DNA"/>
</dbReference>
<dbReference type="Gene3D" id="3.90.660.50">
    <property type="match status" value="1"/>
</dbReference>
<organism evidence="5 8">
    <name type="scientific">Arthrobacter zhangbolii</name>
    <dbReference type="NCBI Taxonomy" id="2886936"/>
    <lineage>
        <taxon>Bacteria</taxon>
        <taxon>Bacillati</taxon>
        <taxon>Actinomycetota</taxon>
        <taxon>Actinomycetes</taxon>
        <taxon>Micrococcales</taxon>
        <taxon>Micrococcaceae</taxon>
        <taxon>Arthrobacter</taxon>
    </lineage>
</organism>